<dbReference type="AlphaFoldDB" id="A0A8J7KMM5"/>
<gene>
    <name evidence="2" type="ORF">IW245_006868</name>
</gene>
<name>A0A8J7KMM5_9ACTN</name>
<reference evidence="2" key="1">
    <citation type="submission" date="2020-11" db="EMBL/GenBank/DDBJ databases">
        <title>Sequencing the genomes of 1000 actinobacteria strains.</title>
        <authorList>
            <person name="Klenk H.-P."/>
        </authorList>
    </citation>
    <scope>NUCLEOTIDE SEQUENCE</scope>
    <source>
        <strain evidence="2">DSM 45356</strain>
    </source>
</reference>
<protein>
    <recommendedName>
        <fullName evidence="4">Terminase small subunit</fullName>
    </recommendedName>
</protein>
<evidence type="ECO:0000313" key="3">
    <source>
        <dbReference type="Proteomes" id="UP000622552"/>
    </source>
</evidence>
<keyword evidence="3" id="KW-1185">Reference proteome</keyword>
<evidence type="ECO:0000313" key="2">
    <source>
        <dbReference type="EMBL" id="MBG6140674.1"/>
    </source>
</evidence>
<dbReference type="RefSeq" id="WP_197007198.1">
    <property type="nucleotide sequence ID" value="NZ_BONS01000047.1"/>
</dbReference>
<sequence length="141" mass="15464">MPATRGPVPKRSDQRRRRNAGEPVTSITPAAEPVDAPPLGFPAHELAADWYSSLAESGQSQYFEPSDWQAARLLAYDLTRHLNSGRVSAQMLAAVWSAMGDLLTTEAARRRVRMEIERDQGDEDLAGVTALDEYRRALGAG</sequence>
<evidence type="ECO:0000256" key="1">
    <source>
        <dbReference type="SAM" id="MobiDB-lite"/>
    </source>
</evidence>
<dbReference type="InterPro" id="IPR057972">
    <property type="entry name" value="Terminase_7"/>
</dbReference>
<accession>A0A8J7KMM5</accession>
<feature type="region of interest" description="Disordered" evidence="1">
    <location>
        <begin position="1"/>
        <end position="39"/>
    </location>
</feature>
<dbReference type="Proteomes" id="UP000622552">
    <property type="component" value="Unassembled WGS sequence"/>
</dbReference>
<proteinExistence type="predicted"/>
<organism evidence="2 3">
    <name type="scientific">Longispora fulva</name>
    <dbReference type="NCBI Taxonomy" id="619741"/>
    <lineage>
        <taxon>Bacteria</taxon>
        <taxon>Bacillati</taxon>
        <taxon>Actinomycetota</taxon>
        <taxon>Actinomycetes</taxon>
        <taxon>Micromonosporales</taxon>
        <taxon>Micromonosporaceae</taxon>
        <taxon>Longispora</taxon>
    </lineage>
</organism>
<evidence type="ECO:0008006" key="4">
    <source>
        <dbReference type="Google" id="ProtNLM"/>
    </source>
</evidence>
<comment type="caution">
    <text evidence="2">The sequence shown here is derived from an EMBL/GenBank/DDBJ whole genome shotgun (WGS) entry which is preliminary data.</text>
</comment>
<dbReference type="EMBL" id="JADOUF010000001">
    <property type="protein sequence ID" value="MBG6140674.1"/>
    <property type="molecule type" value="Genomic_DNA"/>
</dbReference>
<dbReference type="Pfam" id="PF25673">
    <property type="entry name" value="Terminase_7"/>
    <property type="match status" value="1"/>
</dbReference>